<feature type="chain" id="PRO_5047055699" evidence="9">
    <location>
        <begin position="25"/>
        <end position="325"/>
    </location>
</feature>
<dbReference type="SUPFAM" id="SSF46626">
    <property type="entry name" value="Cytochrome c"/>
    <property type="match status" value="2"/>
</dbReference>
<evidence type="ECO:0000256" key="4">
    <source>
        <dbReference type="ARBA" id="ARBA00022729"/>
    </source>
</evidence>
<dbReference type="InterPro" id="IPR051395">
    <property type="entry name" value="Cytochrome_c_Peroxidase/MauG"/>
</dbReference>
<evidence type="ECO:0000256" key="1">
    <source>
        <dbReference type="ARBA" id="ARBA00004418"/>
    </source>
</evidence>
<feature type="signal peptide" evidence="9">
    <location>
        <begin position="1"/>
        <end position="24"/>
    </location>
</feature>
<dbReference type="PIRSF" id="PIRSF000294">
    <property type="entry name" value="Cytochrome-c_peroxidase"/>
    <property type="match status" value="1"/>
</dbReference>
<dbReference type="PANTHER" id="PTHR30600">
    <property type="entry name" value="CYTOCHROME C PEROXIDASE-RELATED"/>
    <property type="match status" value="1"/>
</dbReference>
<gene>
    <name evidence="11" type="ORF">MTR62_00020</name>
</gene>
<feature type="domain" description="Cytochrome c" evidence="10">
    <location>
        <begin position="40"/>
        <end position="146"/>
    </location>
</feature>
<evidence type="ECO:0000256" key="3">
    <source>
        <dbReference type="ARBA" id="ARBA00022723"/>
    </source>
</evidence>
<keyword evidence="4 9" id="KW-0732">Signal</keyword>
<name>A0ABT0B7P8_9SPHN</name>
<organism evidence="11 12">
    <name type="scientific">Novosphingobium organovorum</name>
    <dbReference type="NCBI Taxonomy" id="2930092"/>
    <lineage>
        <taxon>Bacteria</taxon>
        <taxon>Pseudomonadati</taxon>
        <taxon>Pseudomonadota</taxon>
        <taxon>Alphaproteobacteria</taxon>
        <taxon>Sphingomonadales</taxon>
        <taxon>Sphingomonadaceae</taxon>
        <taxon>Novosphingobium</taxon>
    </lineage>
</organism>
<dbReference type="RefSeq" id="WP_244016089.1">
    <property type="nucleotide sequence ID" value="NZ_JALHLF010000001.1"/>
</dbReference>
<dbReference type="InterPro" id="IPR009056">
    <property type="entry name" value="Cyt_c-like_dom"/>
</dbReference>
<evidence type="ECO:0000259" key="10">
    <source>
        <dbReference type="PROSITE" id="PS51007"/>
    </source>
</evidence>
<dbReference type="PROSITE" id="PS51007">
    <property type="entry name" value="CYTC"/>
    <property type="match status" value="2"/>
</dbReference>
<evidence type="ECO:0000256" key="5">
    <source>
        <dbReference type="ARBA" id="ARBA00022764"/>
    </source>
</evidence>
<keyword evidence="11" id="KW-0575">Peroxidase</keyword>
<keyword evidence="7 8" id="KW-0408">Iron</keyword>
<feature type="domain" description="Cytochrome c" evidence="10">
    <location>
        <begin position="199"/>
        <end position="319"/>
    </location>
</feature>
<reference evidence="11" key="1">
    <citation type="submission" date="2022-03" db="EMBL/GenBank/DDBJ databases">
        <title>Identification of a novel bacterium isolated from mangrove sediments.</title>
        <authorList>
            <person name="Pan X."/>
        </authorList>
    </citation>
    <scope>NUCLEOTIDE SEQUENCE</scope>
    <source>
        <strain evidence="11">B1949</strain>
    </source>
</reference>
<comment type="subcellular location">
    <subcellularLocation>
        <location evidence="1">Periplasm</location>
    </subcellularLocation>
</comment>
<evidence type="ECO:0000256" key="7">
    <source>
        <dbReference type="ARBA" id="ARBA00023004"/>
    </source>
</evidence>
<dbReference type="EMBL" id="JALHLF010000001">
    <property type="protein sequence ID" value="MCJ2181101.1"/>
    <property type="molecule type" value="Genomic_DNA"/>
</dbReference>
<accession>A0ABT0B7P8</accession>
<evidence type="ECO:0000313" key="12">
    <source>
        <dbReference type="Proteomes" id="UP001162881"/>
    </source>
</evidence>
<evidence type="ECO:0000313" key="11">
    <source>
        <dbReference type="EMBL" id="MCJ2181101.1"/>
    </source>
</evidence>
<dbReference type="GO" id="GO:0004601">
    <property type="term" value="F:peroxidase activity"/>
    <property type="evidence" value="ECO:0007669"/>
    <property type="project" value="UniProtKB-KW"/>
</dbReference>
<protein>
    <submittedName>
        <fullName evidence="11">Cytochrome-c peroxidase</fullName>
    </submittedName>
</protein>
<keyword evidence="12" id="KW-1185">Reference proteome</keyword>
<evidence type="ECO:0000256" key="8">
    <source>
        <dbReference type="PROSITE-ProRule" id="PRU00433"/>
    </source>
</evidence>
<proteinExistence type="predicted"/>
<keyword evidence="6" id="KW-0560">Oxidoreductase</keyword>
<dbReference type="InterPro" id="IPR004852">
    <property type="entry name" value="Di-haem_cyt_c_peroxidsae"/>
</dbReference>
<dbReference type="Gene3D" id="1.10.760.10">
    <property type="entry name" value="Cytochrome c-like domain"/>
    <property type="match status" value="2"/>
</dbReference>
<evidence type="ECO:0000256" key="2">
    <source>
        <dbReference type="ARBA" id="ARBA00022617"/>
    </source>
</evidence>
<evidence type="ECO:0000256" key="9">
    <source>
        <dbReference type="SAM" id="SignalP"/>
    </source>
</evidence>
<dbReference type="InterPro" id="IPR036909">
    <property type="entry name" value="Cyt_c-like_dom_sf"/>
</dbReference>
<comment type="caution">
    <text evidence="11">The sequence shown here is derived from an EMBL/GenBank/DDBJ whole genome shotgun (WGS) entry which is preliminary data.</text>
</comment>
<sequence length="325" mass="34380">MIKSPCRQALLASLGALAVALGLAGPLRSEEGVSPGVQAARVALGRRLFYDADLSINGTMACATCHEQRRGFGDGNATHPGARDDPGRRNVPGLANVGDFARLTWADPRQTSLEGQVDVPMLGHHPVEMAMDGHTDALAERLGAQPCYVTMFREAFPDEAARPDYAHAARAIAAFERTLVSRSAPWDRWRSGESGALAPLARAGAARFARDCASCHSGVDLTDQDYHRITAQDGADAGLMEVTGRAEDRARFRTPSLRNVAVTAPYLHDGSAPDLASAIRAHAAFADADAVSLGQLSAFLGSLTDHAFLTNPAFALPMEACGKPL</sequence>
<dbReference type="Proteomes" id="UP001162881">
    <property type="component" value="Unassembled WGS sequence"/>
</dbReference>
<evidence type="ECO:0000256" key="6">
    <source>
        <dbReference type="ARBA" id="ARBA00023002"/>
    </source>
</evidence>
<keyword evidence="3 8" id="KW-0479">Metal-binding</keyword>
<keyword evidence="2 8" id="KW-0349">Heme</keyword>
<keyword evidence="5" id="KW-0574">Periplasm</keyword>
<dbReference type="Pfam" id="PF03150">
    <property type="entry name" value="CCP_MauG"/>
    <property type="match status" value="1"/>
</dbReference>
<dbReference type="InterPro" id="IPR026259">
    <property type="entry name" value="MauG/Cytc_peroxidase"/>
</dbReference>